<dbReference type="Gene3D" id="2.30.42.10">
    <property type="match status" value="1"/>
</dbReference>
<dbReference type="CDD" id="cd00136">
    <property type="entry name" value="PDZ_canonical"/>
    <property type="match status" value="1"/>
</dbReference>
<feature type="compositionally biased region" description="Basic and acidic residues" evidence="1">
    <location>
        <begin position="245"/>
        <end position="264"/>
    </location>
</feature>
<evidence type="ECO:0000256" key="1">
    <source>
        <dbReference type="SAM" id="MobiDB-lite"/>
    </source>
</evidence>
<name>A0A7S4NN03_GUITH</name>
<dbReference type="SMART" id="SM00228">
    <property type="entry name" value="PDZ"/>
    <property type="match status" value="1"/>
</dbReference>
<dbReference type="PROSITE" id="PS50106">
    <property type="entry name" value="PDZ"/>
    <property type="match status" value="1"/>
</dbReference>
<feature type="compositionally biased region" description="Acidic residues" evidence="1">
    <location>
        <begin position="309"/>
        <end position="322"/>
    </location>
</feature>
<feature type="compositionally biased region" description="Acidic residues" evidence="1">
    <location>
        <begin position="31"/>
        <end position="49"/>
    </location>
</feature>
<feature type="region of interest" description="Disordered" evidence="1">
    <location>
        <begin position="458"/>
        <end position="488"/>
    </location>
</feature>
<dbReference type="EMBL" id="HBKN01018938">
    <property type="protein sequence ID" value="CAE2299087.1"/>
    <property type="molecule type" value="Transcribed_RNA"/>
</dbReference>
<feature type="region of interest" description="Disordered" evidence="1">
    <location>
        <begin position="661"/>
        <end position="722"/>
    </location>
</feature>
<feature type="region of interest" description="Disordered" evidence="1">
    <location>
        <begin position="539"/>
        <end position="566"/>
    </location>
</feature>
<evidence type="ECO:0000259" key="2">
    <source>
        <dbReference type="PROSITE" id="PS50106"/>
    </source>
</evidence>
<gene>
    <name evidence="3" type="ORF">GTHE00462_LOCUS14940</name>
</gene>
<sequence>MLDEQDTPTSPVHAFDVYDAVDFSGSLLVESSEETEDRVDVAAEDDTSTEEFLARGTSIENSRFSSEHDDSDQLTIALVDSVREELDKTGRGSSDSELLLSPMQVRLKCLRPADGIPSTPLTALGLSFEWQRHSEHLVISEIIPGGPADLSGQLVVGDMILAINDKEVRGMDLISAFELVENVSKEITLLVLHNRSSPSPSGNRSTTLLPSPQDKMEALIDDIERQLAKEKVLRARRERKLRMASSDKLRLQGPGDGREPWHQDKSPWEVANIFDSITEMIEHQRRRVELLLNGLDLDVAGMDYEAETAAELDANEDEAVEEEGPRTRYNPLASPSSSCLKKVHRATRSASPPPNDRPTTSSDSATRKRNLLGAAMAAVREVLEPGKRSPYSPQHVATADGPRVVGPKGLMPPSEHPFVQEQLLTMRVIKYRPQLTEKPPEVVKAAVLAIELGNDIDEEQDKRKGEELLPCDYQDDSTDESRPAASKATKLRWSDDVAQEDGHSARRYREYSIRKKLEIIAAAQEEAQKKAELLKQLEKQQQPSLPARVAPLPSRQEQGPQETSPQQKLIGPAILLQQSVANPTIATYDVGSPNLTGPERGPSKQPAALLVHHPSPAHKPPSPSQMLLTPRQMTGVPNLLLSHRPVPGGAAALALNFSPRLHRSQQREDNTYVSMTEQRASRESQASSSSFTGRPGSKTPRAGSGPGGHSSSHGAAGPGDRN</sequence>
<dbReference type="AlphaFoldDB" id="A0A7S4NN03"/>
<feature type="region of interest" description="Disordered" evidence="1">
    <location>
        <begin position="383"/>
        <end position="402"/>
    </location>
</feature>
<feature type="compositionally biased region" description="Low complexity" evidence="1">
    <location>
        <begin position="709"/>
        <end position="722"/>
    </location>
</feature>
<feature type="compositionally biased region" description="Polar residues" evidence="1">
    <location>
        <begin position="555"/>
        <end position="566"/>
    </location>
</feature>
<proteinExistence type="predicted"/>
<dbReference type="SUPFAM" id="SSF50156">
    <property type="entry name" value="PDZ domain-like"/>
    <property type="match status" value="1"/>
</dbReference>
<feature type="region of interest" description="Disordered" evidence="1">
    <location>
        <begin position="244"/>
        <end position="264"/>
    </location>
</feature>
<dbReference type="InterPro" id="IPR036034">
    <property type="entry name" value="PDZ_sf"/>
</dbReference>
<dbReference type="PANTHER" id="PTHR23122">
    <property type="entry name" value="MEMBRANE-ASSOCIATED GUANYLATE KINASE MAGUK"/>
    <property type="match status" value="1"/>
</dbReference>
<evidence type="ECO:0000313" key="3">
    <source>
        <dbReference type="EMBL" id="CAE2299087.1"/>
    </source>
</evidence>
<feature type="region of interest" description="Disordered" evidence="1">
    <location>
        <begin position="591"/>
        <end position="625"/>
    </location>
</feature>
<reference evidence="3" key="1">
    <citation type="submission" date="2021-01" db="EMBL/GenBank/DDBJ databases">
        <authorList>
            <person name="Corre E."/>
            <person name="Pelletier E."/>
            <person name="Niang G."/>
            <person name="Scheremetjew M."/>
            <person name="Finn R."/>
            <person name="Kale V."/>
            <person name="Holt S."/>
            <person name="Cochrane G."/>
            <person name="Meng A."/>
            <person name="Brown T."/>
            <person name="Cohen L."/>
        </authorList>
    </citation>
    <scope>NUCLEOTIDE SEQUENCE</scope>
    <source>
        <strain evidence="3">CCMP 2712</strain>
    </source>
</reference>
<dbReference type="InterPro" id="IPR001478">
    <property type="entry name" value="PDZ"/>
</dbReference>
<accession>A0A7S4NN03</accession>
<organism evidence="3">
    <name type="scientific">Guillardia theta</name>
    <name type="common">Cryptophyte</name>
    <name type="synonym">Cryptomonas phi</name>
    <dbReference type="NCBI Taxonomy" id="55529"/>
    <lineage>
        <taxon>Eukaryota</taxon>
        <taxon>Cryptophyceae</taxon>
        <taxon>Pyrenomonadales</taxon>
        <taxon>Geminigeraceae</taxon>
        <taxon>Guillardia</taxon>
    </lineage>
</organism>
<feature type="region of interest" description="Disordered" evidence="1">
    <location>
        <begin position="29"/>
        <end position="49"/>
    </location>
</feature>
<feature type="domain" description="PDZ" evidence="2">
    <location>
        <begin position="106"/>
        <end position="195"/>
    </location>
</feature>
<dbReference type="Pfam" id="PF00595">
    <property type="entry name" value="PDZ"/>
    <property type="match status" value="1"/>
</dbReference>
<dbReference type="InterPro" id="IPR050716">
    <property type="entry name" value="MAGUK"/>
</dbReference>
<feature type="region of interest" description="Disordered" evidence="1">
    <location>
        <begin position="309"/>
        <end position="368"/>
    </location>
</feature>
<protein>
    <recommendedName>
        <fullName evidence="2">PDZ domain-containing protein</fullName>
    </recommendedName>
</protein>